<dbReference type="Proteomes" id="UP000015530">
    <property type="component" value="Unassembled WGS sequence"/>
</dbReference>
<gene>
    <name evidence="1" type="ORF">CGLO_14499</name>
</gene>
<protein>
    <submittedName>
        <fullName evidence="1">Uncharacterized protein</fullName>
    </submittedName>
</protein>
<reference evidence="2" key="1">
    <citation type="journal article" date="2013" name="Mol. Plant Microbe Interact.">
        <title>Global aspects of pacC regulation of pathogenicity genes in Colletotrichum gloeosporioides as revealed by transcriptome analysis.</title>
        <authorList>
            <person name="Alkan N."/>
            <person name="Meng X."/>
            <person name="Friedlander G."/>
            <person name="Reuveni E."/>
            <person name="Sukno S."/>
            <person name="Sherman A."/>
            <person name="Thon M."/>
            <person name="Fluhr R."/>
            <person name="Prusky D."/>
        </authorList>
    </citation>
    <scope>NUCLEOTIDE SEQUENCE [LARGE SCALE GENOMIC DNA]</scope>
    <source>
        <strain evidence="2">Cg-14</strain>
    </source>
</reference>
<dbReference type="AlphaFoldDB" id="T0L4K9"/>
<dbReference type="EMBL" id="AMYD01003387">
    <property type="protein sequence ID" value="EQB46446.1"/>
    <property type="molecule type" value="Genomic_DNA"/>
</dbReference>
<accession>T0L4K9</accession>
<name>T0L4K9_COLGC</name>
<comment type="caution">
    <text evidence="1">The sequence shown here is derived from an EMBL/GenBank/DDBJ whole genome shotgun (WGS) entry which is preliminary data.</text>
</comment>
<evidence type="ECO:0000313" key="1">
    <source>
        <dbReference type="EMBL" id="EQB46446.1"/>
    </source>
</evidence>
<proteinExistence type="predicted"/>
<sequence length="29" mass="3515">MKGVVEEAEQYFKKREKIMIKPWSLCKKS</sequence>
<organism evidence="1 2">
    <name type="scientific">Colletotrichum gloeosporioides (strain Cg-14)</name>
    <name type="common">Anthracnose fungus</name>
    <name type="synonym">Glomerella cingulata</name>
    <dbReference type="NCBI Taxonomy" id="1237896"/>
    <lineage>
        <taxon>Eukaryota</taxon>
        <taxon>Fungi</taxon>
        <taxon>Dikarya</taxon>
        <taxon>Ascomycota</taxon>
        <taxon>Pezizomycotina</taxon>
        <taxon>Sordariomycetes</taxon>
        <taxon>Hypocreomycetidae</taxon>
        <taxon>Glomerellales</taxon>
        <taxon>Glomerellaceae</taxon>
        <taxon>Colletotrichum</taxon>
        <taxon>Colletotrichum gloeosporioides species complex</taxon>
    </lineage>
</organism>
<evidence type="ECO:0000313" key="2">
    <source>
        <dbReference type="Proteomes" id="UP000015530"/>
    </source>
</evidence>
<dbReference type="HOGENOM" id="CLU_3410645_0_0_1"/>